<accession>A0ACB0M0U0</accession>
<dbReference type="EMBL" id="CASHSV030000716">
    <property type="protein sequence ID" value="CAJ2675315.1"/>
    <property type="molecule type" value="Genomic_DNA"/>
</dbReference>
<dbReference type="Proteomes" id="UP001177021">
    <property type="component" value="Unassembled WGS sequence"/>
</dbReference>
<comment type="caution">
    <text evidence="1">The sequence shown here is derived from an EMBL/GenBank/DDBJ whole genome shotgun (WGS) entry which is preliminary data.</text>
</comment>
<sequence length="166" mass="19577">MKHTKIPFINDYNITYNNDIYYEGNINVPFSWEYKPGLSKVTNPNYYDTNHATKLVLQPPPCSLSKSDHHRFRDEEKYIPVDLCAVQSTLLRLSSFKLESKYQKEEDPFVEAYKNCTKSPFIVQGQHRDQKNNGFNWPSLRKYMHILSCKYSNDVISHKSVYARKV</sequence>
<reference evidence="1" key="1">
    <citation type="submission" date="2023-10" db="EMBL/GenBank/DDBJ databases">
        <authorList>
            <person name="Rodriguez Cubillos JULIANA M."/>
            <person name="De Vega J."/>
        </authorList>
    </citation>
    <scope>NUCLEOTIDE SEQUENCE</scope>
</reference>
<name>A0ACB0M0U0_TRIPR</name>
<protein>
    <submittedName>
        <fullName evidence="1">Uncharacterized protein</fullName>
    </submittedName>
</protein>
<proteinExistence type="predicted"/>
<organism evidence="1 2">
    <name type="scientific">Trifolium pratense</name>
    <name type="common">Red clover</name>
    <dbReference type="NCBI Taxonomy" id="57577"/>
    <lineage>
        <taxon>Eukaryota</taxon>
        <taxon>Viridiplantae</taxon>
        <taxon>Streptophyta</taxon>
        <taxon>Embryophyta</taxon>
        <taxon>Tracheophyta</taxon>
        <taxon>Spermatophyta</taxon>
        <taxon>Magnoliopsida</taxon>
        <taxon>eudicotyledons</taxon>
        <taxon>Gunneridae</taxon>
        <taxon>Pentapetalae</taxon>
        <taxon>rosids</taxon>
        <taxon>fabids</taxon>
        <taxon>Fabales</taxon>
        <taxon>Fabaceae</taxon>
        <taxon>Papilionoideae</taxon>
        <taxon>50 kb inversion clade</taxon>
        <taxon>NPAAA clade</taxon>
        <taxon>Hologalegina</taxon>
        <taxon>IRL clade</taxon>
        <taxon>Trifolieae</taxon>
        <taxon>Trifolium</taxon>
    </lineage>
</organism>
<keyword evidence="2" id="KW-1185">Reference proteome</keyword>
<gene>
    <name evidence="1" type="ORF">MILVUS5_LOCUS38370</name>
</gene>
<evidence type="ECO:0000313" key="1">
    <source>
        <dbReference type="EMBL" id="CAJ2675315.1"/>
    </source>
</evidence>
<evidence type="ECO:0000313" key="2">
    <source>
        <dbReference type="Proteomes" id="UP001177021"/>
    </source>
</evidence>